<dbReference type="EMBL" id="JBHSDP010000027">
    <property type="protein sequence ID" value="MFC4331790.1"/>
    <property type="molecule type" value="Genomic_DNA"/>
</dbReference>
<evidence type="ECO:0008006" key="5">
    <source>
        <dbReference type="Google" id="ProtNLM"/>
    </source>
</evidence>
<sequence length="210" mass="22235">MRLSRRIRHLPRGRRTMAAAALVAAAVGGLAACDPGGGLSTTAVSYTTDRTATAELNRRHVSVSWFSCTARSRDDGKASAPDRQSGPSPAASRSVLASVDCQGRTKDNRKITVTGQVDGTVDGACVRGDLTAKADGKVLFHTDGLGDCRATTVPTYRPSTYRPTTYRPPTRLPTTYRPPAPRQPGPTVTVTVTRTVWCGTDPGCPPVRGK</sequence>
<protein>
    <recommendedName>
        <fullName evidence="5">Lipoprotein</fullName>
    </recommendedName>
</protein>
<gene>
    <name evidence="3" type="ORF">ACFPC0_29265</name>
</gene>
<accession>A0ABV8TMJ6</accession>
<name>A0ABV8TMJ6_9ACTN</name>
<evidence type="ECO:0000313" key="3">
    <source>
        <dbReference type="EMBL" id="MFC4331790.1"/>
    </source>
</evidence>
<dbReference type="RefSeq" id="WP_381743216.1">
    <property type="nucleotide sequence ID" value="NZ_JBHSDP010000027.1"/>
</dbReference>
<dbReference type="Proteomes" id="UP001595824">
    <property type="component" value="Unassembled WGS sequence"/>
</dbReference>
<comment type="caution">
    <text evidence="3">The sequence shown here is derived from an EMBL/GenBank/DDBJ whole genome shotgun (WGS) entry which is preliminary data.</text>
</comment>
<keyword evidence="2" id="KW-0732">Signal</keyword>
<feature type="signal peptide" evidence="2">
    <location>
        <begin position="1"/>
        <end position="31"/>
    </location>
</feature>
<keyword evidence="4" id="KW-1185">Reference proteome</keyword>
<feature type="chain" id="PRO_5046202449" description="Lipoprotein" evidence="2">
    <location>
        <begin position="32"/>
        <end position="210"/>
    </location>
</feature>
<organism evidence="3 4">
    <name type="scientific">Streptomyces andamanensis</name>
    <dbReference type="NCBI Taxonomy" id="1565035"/>
    <lineage>
        <taxon>Bacteria</taxon>
        <taxon>Bacillati</taxon>
        <taxon>Actinomycetota</taxon>
        <taxon>Actinomycetes</taxon>
        <taxon>Kitasatosporales</taxon>
        <taxon>Streptomycetaceae</taxon>
        <taxon>Streptomyces</taxon>
    </lineage>
</organism>
<reference evidence="4" key="1">
    <citation type="journal article" date="2019" name="Int. J. Syst. Evol. Microbiol.">
        <title>The Global Catalogue of Microorganisms (GCM) 10K type strain sequencing project: providing services to taxonomists for standard genome sequencing and annotation.</title>
        <authorList>
            <consortium name="The Broad Institute Genomics Platform"/>
            <consortium name="The Broad Institute Genome Sequencing Center for Infectious Disease"/>
            <person name="Wu L."/>
            <person name="Ma J."/>
        </authorList>
    </citation>
    <scope>NUCLEOTIDE SEQUENCE [LARGE SCALE GENOMIC DNA]</scope>
    <source>
        <strain evidence="4">PCU 347</strain>
    </source>
</reference>
<dbReference type="PROSITE" id="PS51257">
    <property type="entry name" value="PROKAR_LIPOPROTEIN"/>
    <property type="match status" value="1"/>
</dbReference>
<evidence type="ECO:0000256" key="1">
    <source>
        <dbReference type="SAM" id="MobiDB-lite"/>
    </source>
</evidence>
<feature type="compositionally biased region" description="Low complexity" evidence="1">
    <location>
        <begin position="159"/>
        <end position="175"/>
    </location>
</feature>
<feature type="region of interest" description="Disordered" evidence="1">
    <location>
        <begin position="159"/>
        <end position="187"/>
    </location>
</feature>
<feature type="region of interest" description="Disordered" evidence="1">
    <location>
        <begin position="72"/>
        <end position="97"/>
    </location>
</feature>
<proteinExistence type="predicted"/>
<evidence type="ECO:0000256" key="2">
    <source>
        <dbReference type="SAM" id="SignalP"/>
    </source>
</evidence>
<evidence type="ECO:0000313" key="4">
    <source>
        <dbReference type="Proteomes" id="UP001595824"/>
    </source>
</evidence>